<feature type="region of interest" description="Disordered" evidence="1">
    <location>
        <begin position="331"/>
        <end position="374"/>
    </location>
</feature>
<accession>A0A316Z0E3</accession>
<organism evidence="2 3">
    <name type="scientific">Acaromyces ingoldii</name>
    <dbReference type="NCBI Taxonomy" id="215250"/>
    <lineage>
        <taxon>Eukaryota</taxon>
        <taxon>Fungi</taxon>
        <taxon>Dikarya</taxon>
        <taxon>Basidiomycota</taxon>
        <taxon>Ustilaginomycotina</taxon>
        <taxon>Exobasidiomycetes</taxon>
        <taxon>Exobasidiales</taxon>
        <taxon>Cryptobasidiaceae</taxon>
        <taxon>Acaromyces</taxon>
    </lineage>
</organism>
<evidence type="ECO:0000313" key="3">
    <source>
        <dbReference type="Proteomes" id="UP000245768"/>
    </source>
</evidence>
<dbReference type="EMBL" id="KZ819634">
    <property type="protein sequence ID" value="PWN93565.1"/>
    <property type="molecule type" value="Genomic_DNA"/>
</dbReference>
<protein>
    <submittedName>
        <fullName evidence="2">Uncharacterized protein</fullName>
    </submittedName>
</protein>
<keyword evidence="3" id="KW-1185">Reference proteome</keyword>
<dbReference type="RefSeq" id="XP_025380763.1">
    <property type="nucleotide sequence ID" value="XM_025523373.1"/>
</dbReference>
<feature type="compositionally biased region" description="Basic and acidic residues" evidence="1">
    <location>
        <begin position="364"/>
        <end position="374"/>
    </location>
</feature>
<proteinExistence type="predicted"/>
<evidence type="ECO:0000256" key="1">
    <source>
        <dbReference type="SAM" id="MobiDB-lite"/>
    </source>
</evidence>
<evidence type="ECO:0000313" key="2">
    <source>
        <dbReference type="EMBL" id="PWN93565.1"/>
    </source>
</evidence>
<gene>
    <name evidence="2" type="ORF">FA10DRAFT_277351</name>
</gene>
<dbReference type="STRING" id="215250.A0A316Z0E3"/>
<dbReference type="Proteomes" id="UP000245768">
    <property type="component" value="Unassembled WGS sequence"/>
</dbReference>
<dbReference type="GeneID" id="37045289"/>
<reference evidence="2 3" key="1">
    <citation type="journal article" date="2018" name="Mol. Biol. Evol.">
        <title>Broad Genomic Sampling Reveals a Smut Pathogenic Ancestry of the Fungal Clade Ustilaginomycotina.</title>
        <authorList>
            <person name="Kijpornyongpan T."/>
            <person name="Mondo S.J."/>
            <person name="Barry K."/>
            <person name="Sandor L."/>
            <person name="Lee J."/>
            <person name="Lipzen A."/>
            <person name="Pangilinan J."/>
            <person name="LaButti K."/>
            <person name="Hainaut M."/>
            <person name="Henrissat B."/>
            <person name="Grigoriev I.V."/>
            <person name="Spatafora J.W."/>
            <person name="Aime M.C."/>
        </authorList>
    </citation>
    <scope>NUCLEOTIDE SEQUENCE [LARGE SCALE GENOMIC DNA]</scope>
    <source>
        <strain evidence="2 3">MCA 4198</strain>
    </source>
</reference>
<name>A0A316Z0E3_9BASI</name>
<sequence length="419" mass="45717">MTDTASIFSTTETLVDWRDAHALLARDPSDEGSSRLLSVPELYATILVSFHLYKPDVDQLTAAGFPTVIARGSKPVQSSSGSTSNGGFLPLGRKRYQVQIPLLALDDRQTKHLANPTSWQEARQRAADAGLRRGLGSTYTLLESMLAELVNYRERPMLHQVLRLLFYGSDVRSPALFYPAHLVRRVPKWATCSSDAARREVAAASAGVRWATLLILTAPLDGSRSNVVSKEREKEYFEDMKNNQSHKFSPDTDEAAQRRFEGTFTPTAAAEEKLQRILDTLQSRGALWTAAGHDTNKTMRNEDPSKRPAFLVQGLFPEAMLDRFKDYHRSSMTPMSSDLSEEAKSKRAPLLLDPVSSAASTSTADKEDRAPDSAHIEDGLEGCAVRVVPEPFKTGSPWEAGGSAAVFMGAGAGAAGGGF</sequence>
<dbReference type="InParanoid" id="A0A316Z0E3"/>
<dbReference type="AlphaFoldDB" id="A0A316Z0E3"/>